<keyword evidence="1" id="KW-0472">Membrane</keyword>
<name>A0A0D3HZP3_EMIH1</name>
<feature type="transmembrane region" description="Helical" evidence="1">
    <location>
        <begin position="104"/>
        <end position="129"/>
    </location>
</feature>
<keyword evidence="1" id="KW-1133">Transmembrane helix</keyword>
<dbReference type="PANTHER" id="PTHR34543">
    <property type="entry name" value="PROTEIN ABA DEFICIENT 4, CHLOROPLASTIC"/>
    <property type="match status" value="1"/>
</dbReference>
<evidence type="ECO:0000313" key="2">
    <source>
        <dbReference type="EnsemblProtists" id="EOD04478"/>
    </source>
</evidence>
<protein>
    <recommendedName>
        <fullName evidence="4">EXPERA domain-containing protein</fullName>
    </recommendedName>
</protein>
<dbReference type="HOGENOM" id="CLU_146087_0_0_1"/>
<organism evidence="2 3">
    <name type="scientific">Emiliania huxleyi (strain CCMP1516)</name>
    <dbReference type="NCBI Taxonomy" id="280463"/>
    <lineage>
        <taxon>Eukaryota</taxon>
        <taxon>Haptista</taxon>
        <taxon>Haptophyta</taxon>
        <taxon>Prymnesiophyceae</taxon>
        <taxon>Isochrysidales</taxon>
        <taxon>Noelaerhabdaceae</taxon>
        <taxon>Emiliania</taxon>
    </lineage>
</organism>
<dbReference type="InterPro" id="IPR025461">
    <property type="entry name" value="ABA4-like"/>
</dbReference>
<reference evidence="3" key="1">
    <citation type="journal article" date="2013" name="Nature">
        <title>Pan genome of the phytoplankton Emiliania underpins its global distribution.</title>
        <authorList>
            <person name="Read B.A."/>
            <person name="Kegel J."/>
            <person name="Klute M.J."/>
            <person name="Kuo A."/>
            <person name="Lefebvre S.C."/>
            <person name="Maumus F."/>
            <person name="Mayer C."/>
            <person name="Miller J."/>
            <person name="Monier A."/>
            <person name="Salamov A."/>
            <person name="Young J."/>
            <person name="Aguilar M."/>
            <person name="Claverie J.M."/>
            <person name="Frickenhaus S."/>
            <person name="Gonzalez K."/>
            <person name="Herman E.K."/>
            <person name="Lin Y.C."/>
            <person name="Napier J."/>
            <person name="Ogata H."/>
            <person name="Sarno A.F."/>
            <person name="Shmutz J."/>
            <person name="Schroeder D."/>
            <person name="de Vargas C."/>
            <person name="Verret F."/>
            <person name="von Dassow P."/>
            <person name="Valentin K."/>
            <person name="Van de Peer Y."/>
            <person name="Wheeler G."/>
            <person name="Dacks J.B."/>
            <person name="Delwiche C.F."/>
            <person name="Dyhrman S.T."/>
            <person name="Glockner G."/>
            <person name="John U."/>
            <person name="Richards T."/>
            <person name="Worden A.Z."/>
            <person name="Zhang X."/>
            <person name="Grigoriev I.V."/>
            <person name="Allen A.E."/>
            <person name="Bidle K."/>
            <person name="Borodovsky M."/>
            <person name="Bowler C."/>
            <person name="Brownlee C."/>
            <person name="Cock J.M."/>
            <person name="Elias M."/>
            <person name="Gladyshev V.N."/>
            <person name="Groth M."/>
            <person name="Guda C."/>
            <person name="Hadaegh A."/>
            <person name="Iglesias-Rodriguez M.D."/>
            <person name="Jenkins J."/>
            <person name="Jones B.M."/>
            <person name="Lawson T."/>
            <person name="Leese F."/>
            <person name="Lindquist E."/>
            <person name="Lobanov A."/>
            <person name="Lomsadze A."/>
            <person name="Malik S.B."/>
            <person name="Marsh M.E."/>
            <person name="Mackinder L."/>
            <person name="Mock T."/>
            <person name="Mueller-Roeber B."/>
            <person name="Pagarete A."/>
            <person name="Parker M."/>
            <person name="Probert I."/>
            <person name="Quesneville H."/>
            <person name="Raines C."/>
            <person name="Rensing S.A."/>
            <person name="Riano-Pachon D.M."/>
            <person name="Richier S."/>
            <person name="Rokitta S."/>
            <person name="Shiraiwa Y."/>
            <person name="Soanes D.M."/>
            <person name="van der Giezen M."/>
            <person name="Wahlund T.M."/>
            <person name="Williams B."/>
            <person name="Wilson W."/>
            <person name="Wolfe G."/>
            <person name="Wurch L.L."/>
        </authorList>
    </citation>
    <scope>NUCLEOTIDE SEQUENCE</scope>
</reference>
<dbReference type="PANTHER" id="PTHR34543:SF1">
    <property type="entry name" value="PROTEIN ABA DEFICIENT 4, CHLOROPLASTIC"/>
    <property type="match status" value="1"/>
</dbReference>
<accession>A0A0D3HZP3</accession>
<keyword evidence="3" id="KW-1185">Reference proteome</keyword>
<evidence type="ECO:0000313" key="3">
    <source>
        <dbReference type="Proteomes" id="UP000013827"/>
    </source>
</evidence>
<proteinExistence type="predicted"/>
<feature type="transmembrane region" description="Helical" evidence="1">
    <location>
        <begin position="21"/>
        <end position="41"/>
    </location>
</feature>
<sequence length="136" mass="14676">MWVLMVAAPRSSLTARVMGPIAPVIALSLAHLAIVLLAASAPGGTEPVKIFADVFDPAQNQLDGMVRLFEVRDFVAEDWPHVLIWDLFVGRAIWLDSLERDVGFTWASLLLTNGIGPPGLLLYVTICLLSGRGVPS</sequence>
<evidence type="ECO:0008006" key="4">
    <source>
        <dbReference type="Google" id="ProtNLM"/>
    </source>
</evidence>
<dbReference type="EnsemblProtists" id="EOD04478">
    <property type="protein sequence ID" value="EOD04478"/>
    <property type="gene ID" value="EMIHUDRAFT_47959"/>
</dbReference>
<dbReference type="KEGG" id="ehx:EMIHUDRAFT_47959"/>
<dbReference type="Pfam" id="PF14108">
    <property type="entry name" value="ABA4-like"/>
    <property type="match status" value="1"/>
</dbReference>
<dbReference type="Proteomes" id="UP000013827">
    <property type="component" value="Unassembled WGS sequence"/>
</dbReference>
<dbReference type="AlphaFoldDB" id="A0A0D3HZP3"/>
<keyword evidence="1" id="KW-0812">Transmembrane</keyword>
<reference evidence="2" key="2">
    <citation type="submission" date="2024-10" db="UniProtKB">
        <authorList>
            <consortium name="EnsemblProtists"/>
        </authorList>
    </citation>
    <scope>IDENTIFICATION</scope>
</reference>
<evidence type="ECO:0000256" key="1">
    <source>
        <dbReference type="SAM" id="Phobius"/>
    </source>
</evidence>
<dbReference type="PaxDb" id="2903-EOD04478"/>